<feature type="compositionally biased region" description="Acidic residues" evidence="1">
    <location>
        <begin position="270"/>
        <end position="323"/>
    </location>
</feature>
<feature type="region of interest" description="Disordered" evidence="1">
    <location>
        <begin position="265"/>
        <end position="323"/>
    </location>
</feature>
<organism evidence="2 3">
    <name type="scientific">Glarea lozoyensis (strain ATCC 74030 / MF5533)</name>
    <dbReference type="NCBI Taxonomy" id="1104152"/>
    <lineage>
        <taxon>Eukaryota</taxon>
        <taxon>Fungi</taxon>
        <taxon>Dikarya</taxon>
        <taxon>Ascomycota</taxon>
        <taxon>Pezizomycotina</taxon>
        <taxon>Leotiomycetes</taxon>
        <taxon>Helotiales</taxon>
        <taxon>Helotiaceae</taxon>
        <taxon>Glarea</taxon>
    </lineage>
</organism>
<sequence>MSSSSGIVVPPSRSPSASKIAKTTLERFPPKYALSYQKKITYRHFERRQKSCAPFREPLPRRFSTDYKRRFGSIKHDYDWMAVRLDHKVSKKIRRPKMRFCFENLMRQKWSFVDYASMVDDLNKPLAVGLQVKEALFIQTAMKKFEVHLASNLKKSTTVGLDGIETLKGNDKVERRDREDFVRLIESVKGYDAQYYWKDKVKVGKQMGQPLEDQTDFDVVAYSKKLQDPNQLKLTVDMLHLKEHKDWKLQSKVVRDEAEFVQKHGSDFNYDSDQDFDQIPDADTEDEDESEDEYDGSEDEYSQGDGEENESEDECSEDGDEED</sequence>
<name>H0EPG2_GLAL7</name>
<comment type="caution">
    <text evidence="2">The sequence shown here is derived from an EMBL/GenBank/DDBJ whole genome shotgun (WGS) entry which is preliminary data.</text>
</comment>
<dbReference type="OrthoDB" id="10287847at2759"/>
<dbReference type="EMBL" id="AGUE01000111">
    <property type="protein sequence ID" value="EHK99574.1"/>
    <property type="molecule type" value="Genomic_DNA"/>
</dbReference>
<dbReference type="AlphaFoldDB" id="H0EPG2"/>
<evidence type="ECO:0000313" key="3">
    <source>
        <dbReference type="Proteomes" id="UP000005446"/>
    </source>
</evidence>
<proteinExistence type="predicted"/>
<evidence type="ECO:0000313" key="2">
    <source>
        <dbReference type="EMBL" id="EHK99574.1"/>
    </source>
</evidence>
<reference evidence="2 3" key="1">
    <citation type="journal article" date="2012" name="Eukaryot. Cell">
        <title>Genome sequence of the fungus Glarea lozoyensis: the first genome sequence of a species from the Helotiaceae family.</title>
        <authorList>
            <person name="Youssar L."/>
            <person name="Gruening B.A."/>
            <person name="Erxleben A."/>
            <person name="Guenther S."/>
            <person name="Huettel W."/>
        </authorList>
    </citation>
    <scope>NUCLEOTIDE SEQUENCE [LARGE SCALE GENOMIC DNA]</scope>
    <source>
        <strain evidence="3">ATCC 74030 / MF5533</strain>
    </source>
</reference>
<dbReference type="InParanoid" id="H0EPG2"/>
<dbReference type="Proteomes" id="UP000005446">
    <property type="component" value="Unassembled WGS sequence"/>
</dbReference>
<dbReference type="HOGENOM" id="CLU_860666_0_0_1"/>
<evidence type="ECO:0000256" key="1">
    <source>
        <dbReference type="SAM" id="MobiDB-lite"/>
    </source>
</evidence>
<accession>H0EPG2</accession>
<gene>
    <name evidence="2" type="ORF">M7I_4541</name>
</gene>
<keyword evidence="3" id="KW-1185">Reference proteome</keyword>
<feature type="region of interest" description="Disordered" evidence="1">
    <location>
        <begin position="1"/>
        <end position="20"/>
    </location>
</feature>
<protein>
    <submittedName>
        <fullName evidence="2">Uncharacterized protein</fullName>
    </submittedName>
</protein>